<dbReference type="AlphaFoldDB" id="A0A0S2K7U3"/>
<keyword evidence="1" id="KW-0812">Transmembrane</keyword>
<sequence length="149" mass="17381">MHSAVIGNFFAIRLEVYFLLFSLFVFSPSSFSTEKYCKPSDGEAQCKEVKIGSAALFTIALLESVVPYCAKYEEANKEIRQFFRDKQWEVTEVKRRSLLSDYPTEYDELMAGNRKLHKDARITEKQRKEVCFKWANSIKESDILARDLR</sequence>
<evidence type="ECO:0000313" key="3">
    <source>
        <dbReference type="Proteomes" id="UP000061457"/>
    </source>
</evidence>
<dbReference type="KEGG" id="pphe:PP2015_3576"/>
<keyword evidence="1" id="KW-1133">Transmembrane helix</keyword>
<keyword evidence="3" id="KW-1185">Reference proteome</keyword>
<reference evidence="2 3" key="1">
    <citation type="submission" date="2015-11" db="EMBL/GenBank/DDBJ databases">
        <authorList>
            <person name="Zhang Y."/>
            <person name="Guo Z."/>
        </authorList>
    </citation>
    <scope>NUCLEOTIDE SEQUENCE [LARGE SCALE GENOMIC DNA]</scope>
    <source>
        <strain evidence="2 3">KCTC 12086</strain>
    </source>
</reference>
<evidence type="ECO:0000313" key="2">
    <source>
        <dbReference type="EMBL" id="ALO44050.1"/>
    </source>
</evidence>
<feature type="transmembrane region" description="Helical" evidence="1">
    <location>
        <begin position="6"/>
        <end position="26"/>
    </location>
</feature>
<keyword evidence="1" id="KW-0472">Membrane</keyword>
<protein>
    <submittedName>
        <fullName evidence="2">Uncharacterized protein</fullName>
    </submittedName>
</protein>
<accession>A0A0S2K7U3</accession>
<evidence type="ECO:0000256" key="1">
    <source>
        <dbReference type="SAM" id="Phobius"/>
    </source>
</evidence>
<name>A0A0S2K7U3_9GAMM</name>
<proteinExistence type="predicted"/>
<gene>
    <name evidence="2" type="ORF">PP2015_3576</name>
</gene>
<dbReference type="EMBL" id="CP013188">
    <property type="protein sequence ID" value="ALO44050.1"/>
    <property type="molecule type" value="Genomic_DNA"/>
</dbReference>
<organism evidence="2 3">
    <name type="scientific">Pseudoalteromonas phenolica</name>
    <dbReference type="NCBI Taxonomy" id="161398"/>
    <lineage>
        <taxon>Bacteria</taxon>
        <taxon>Pseudomonadati</taxon>
        <taxon>Pseudomonadota</taxon>
        <taxon>Gammaproteobacteria</taxon>
        <taxon>Alteromonadales</taxon>
        <taxon>Pseudoalteromonadaceae</taxon>
        <taxon>Pseudoalteromonas</taxon>
    </lineage>
</organism>
<dbReference type="Proteomes" id="UP000061457">
    <property type="component" value="Chromosome II"/>
</dbReference>
<dbReference type="RefSeq" id="WP_058031937.1">
    <property type="nucleotide sequence ID" value="NZ_CP013188.1"/>
</dbReference>
<dbReference type="STRING" id="161398.PP2015_3576"/>
<dbReference type="PATRIC" id="fig|161398.10.peg.3645"/>